<feature type="active site" description="Acyl-thioester intermediate" evidence="5 7">
    <location>
        <position position="177"/>
    </location>
</feature>
<evidence type="ECO:0000256" key="5">
    <source>
        <dbReference type="HAMAP-Rule" id="MF_00013"/>
    </source>
</evidence>
<dbReference type="CDD" id="cd16444">
    <property type="entry name" value="LipB"/>
    <property type="match status" value="1"/>
</dbReference>
<comment type="function">
    <text evidence="4 5 6">Catalyzes the transfer of endogenously produced octanoic acid from octanoyl-acyl-carrier-protein onto the lipoyl domains of lipoate-dependent enzymes. Lipoyl-ACP can also act as a substrate although octanoyl-ACP is likely to be the physiological substrate.</text>
</comment>
<evidence type="ECO:0000256" key="8">
    <source>
        <dbReference type="PIRSR" id="PIRSR016262-2"/>
    </source>
</evidence>
<gene>
    <name evidence="5" type="primary">lipB</name>
    <name evidence="10" type="ORF">HNQ39_001391</name>
</gene>
<dbReference type="GO" id="GO:0009249">
    <property type="term" value="P:protein lipoylation"/>
    <property type="evidence" value="ECO:0007669"/>
    <property type="project" value="InterPro"/>
</dbReference>
<dbReference type="PANTHER" id="PTHR10993">
    <property type="entry name" value="OCTANOYLTRANSFERASE"/>
    <property type="match status" value="1"/>
</dbReference>
<feature type="domain" description="BPL/LPL catalytic" evidence="9">
    <location>
        <begin position="31"/>
        <end position="215"/>
    </location>
</feature>
<dbReference type="HAMAP" id="MF_00013">
    <property type="entry name" value="LipB"/>
    <property type="match status" value="1"/>
</dbReference>
<dbReference type="Gene3D" id="3.30.930.10">
    <property type="entry name" value="Bira Bifunctional Protein, Domain 2"/>
    <property type="match status" value="1"/>
</dbReference>
<dbReference type="RefSeq" id="WP_184193227.1">
    <property type="nucleotide sequence ID" value="NZ_JACHGW010000001.1"/>
</dbReference>
<dbReference type="GO" id="GO:0005737">
    <property type="term" value="C:cytoplasm"/>
    <property type="evidence" value="ECO:0007669"/>
    <property type="project" value="UniProtKB-SubCell"/>
</dbReference>
<evidence type="ECO:0000313" key="10">
    <source>
        <dbReference type="EMBL" id="MBB6049629.1"/>
    </source>
</evidence>
<evidence type="ECO:0000256" key="2">
    <source>
        <dbReference type="ARBA" id="ARBA00022679"/>
    </source>
</evidence>
<keyword evidence="2 5" id="KW-0808">Transferase</keyword>
<organism evidence="10 11">
    <name type="scientific">Armatimonas rosea</name>
    <dbReference type="NCBI Taxonomy" id="685828"/>
    <lineage>
        <taxon>Bacteria</taxon>
        <taxon>Bacillati</taxon>
        <taxon>Armatimonadota</taxon>
        <taxon>Armatimonadia</taxon>
        <taxon>Armatimonadales</taxon>
        <taxon>Armatimonadaceae</taxon>
        <taxon>Armatimonas</taxon>
    </lineage>
</organism>
<keyword evidence="3 5" id="KW-0012">Acyltransferase</keyword>
<dbReference type="InterPro" id="IPR004143">
    <property type="entry name" value="BPL_LPL_catalytic"/>
</dbReference>
<dbReference type="Pfam" id="PF21948">
    <property type="entry name" value="LplA-B_cat"/>
    <property type="match status" value="1"/>
</dbReference>
<comment type="miscellaneous">
    <text evidence="5">In the reaction, the free carboxyl group of octanoic acid is attached via an amide linkage to the epsilon-amino group of a specific lysine residue of lipoyl domains of lipoate-dependent enzymes.</text>
</comment>
<evidence type="ECO:0000256" key="4">
    <source>
        <dbReference type="ARBA" id="ARBA00024732"/>
    </source>
</evidence>
<dbReference type="GO" id="GO:0033819">
    <property type="term" value="F:lipoyl(octanoyl) transferase activity"/>
    <property type="evidence" value="ECO:0007669"/>
    <property type="project" value="UniProtKB-EC"/>
</dbReference>
<dbReference type="UniPathway" id="UPA00538">
    <property type="reaction ID" value="UER00592"/>
</dbReference>
<feature type="binding site" evidence="5 8">
    <location>
        <begin position="145"/>
        <end position="147"/>
    </location>
    <ligand>
        <name>substrate</name>
    </ligand>
</feature>
<evidence type="ECO:0000256" key="6">
    <source>
        <dbReference type="PIRNR" id="PIRNR016262"/>
    </source>
</evidence>
<dbReference type="PIRSF" id="PIRSF016262">
    <property type="entry name" value="LPLase"/>
    <property type="match status" value="1"/>
</dbReference>
<reference evidence="10 11" key="1">
    <citation type="submission" date="2020-08" db="EMBL/GenBank/DDBJ databases">
        <title>Genomic Encyclopedia of Type Strains, Phase IV (KMG-IV): sequencing the most valuable type-strain genomes for metagenomic binning, comparative biology and taxonomic classification.</title>
        <authorList>
            <person name="Goeker M."/>
        </authorList>
    </citation>
    <scope>NUCLEOTIDE SEQUENCE [LARGE SCALE GENOMIC DNA]</scope>
    <source>
        <strain evidence="10 11">DSM 23562</strain>
    </source>
</reference>
<dbReference type="Proteomes" id="UP000520814">
    <property type="component" value="Unassembled WGS sequence"/>
</dbReference>
<comment type="catalytic activity">
    <reaction evidence="5 6">
        <text>octanoyl-[ACP] + L-lysyl-[protein] = N(6)-octanoyl-L-lysyl-[protein] + holo-[ACP] + H(+)</text>
        <dbReference type="Rhea" id="RHEA:17665"/>
        <dbReference type="Rhea" id="RHEA-COMP:9636"/>
        <dbReference type="Rhea" id="RHEA-COMP:9685"/>
        <dbReference type="Rhea" id="RHEA-COMP:9752"/>
        <dbReference type="Rhea" id="RHEA-COMP:9928"/>
        <dbReference type="ChEBI" id="CHEBI:15378"/>
        <dbReference type="ChEBI" id="CHEBI:29969"/>
        <dbReference type="ChEBI" id="CHEBI:64479"/>
        <dbReference type="ChEBI" id="CHEBI:78463"/>
        <dbReference type="ChEBI" id="CHEBI:78809"/>
        <dbReference type="EC" id="2.3.1.181"/>
    </reaction>
</comment>
<evidence type="ECO:0000256" key="3">
    <source>
        <dbReference type="ARBA" id="ARBA00023315"/>
    </source>
</evidence>
<dbReference type="InterPro" id="IPR045864">
    <property type="entry name" value="aa-tRNA-synth_II/BPL/LPL"/>
</dbReference>
<accession>A0A7W9SNZ1</accession>
<keyword evidence="11" id="KW-1185">Reference proteome</keyword>
<comment type="caution">
    <text evidence="5">Lacks conserved residue(s) required for the propagation of feature annotation.</text>
</comment>
<evidence type="ECO:0000256" key="1">
    <source>
        <dbReference type="ARBA" id="ARBA00004821"/>
    </source>
</evidence>
<dbReference type="EMBL" id="JACHGW010000001">
    <property type="protein sequence ID" value="MBB6049629.1"/>
    <property type="molecule type" value="Genomic_DNA"/>
</dbReference>
<dbReference type="NCBIfam" id="NF010925">
    <property type="entry name" value="PRK14345.1"/>
    <property type="match status" value="1"/>
</dbReference>
<sequence length="215" mass="23593">MEIINLLSEGLIGYHEGWERQRARVAMRIADEVPDGLLLVEHASVVTYGKTAKPEFRLLSEAEYAARGIELVATDRGGDVTYHGPGQLTGYPIVHLGEGRRDLHKYVWTLEEAIIRAAADFGVAVGRVDFHAGVWTEDGTGYLAAIGVRVQRWVTHHGFGLNVDSRVQAGFETIVPCGQAGKRVVSLSELAGTELSLEEVGEAVSRYLCQYLKFV</sequence>
<comment type="pathway">
    <text evidence="1 5 6">Protein modification; protein lipoylation via endogenous pathway; protein N(6)-(lipoyl)lysine from octanoyl-[acyl-carrier-protein]: step 1/2.</text>
</comment>
<dbReference type="PROSITE" id="PS51733">
    <property type="entry name" value="BPL_LPL_CATALYTIC"/>
    <property type="match status" value="1"/>
</dbReference>
<dbReference type="PROSITE" id="PS01313">
    <property type="entry name" value="LIPB"/>
    <property type="match status" value="1"/>
</dbReference>
<dbReference type="NCBIfam" id="TIGR00214">
    <property type="entry name" value="lipB"/>
    <property type="match status" value="1"/>
</dbReference>
<comment type="subcellular location">
    <subcellularLocation>
        <location evidence="5">Cytoplasm</location>
    </subcellularLocation>
</comment>
<feature type="binding site" evidence="5 8">
    <location>
        <begin position="76"/>
        <end position="83"/>
    </location>
    <ligand>
        <name>substrate</name>
    </ligand>
</feature>
<evidence type="ECO:0000256" key="7">
    <source>
        <dbReference type="PIRSR" id="PIRSR016262-1"/>
    </source>
</evidence>
<dbReference type="EC" id="2.3.1.181" evidence="5 6"/>
<keyword evidence="5" id="KW-0963">Cytoplasm</keyword>
<dbReference type="InterPro" id="IPR020605">
    <property type="entry name" value="Octanoyltransferase_CS"/>
</dbReference>
<proteinExistence type="inferred from homology"/>
<dbReference type="PANTHER" id="PTHR10993:SF7">
    <property type="entry name" value="LIPOYLTRANSFERASE 2, MITOCHONDRIAL-RELATED"/>
    <property type="match status" value="1"/>
</dbReference>
<evidence type="ECO:0000313" key="11">
    <source>
        <dbReference type="Proteomes" id="UP000520814"/>
    </source>
</evidence>
<name>A0A7W9SNZ1_ARMRO</name>
<dbReference type="SUPFAM" id="SSF55681">
    <property type="entry name" value="Class II aaRS and biotin synthetases"/>
    <property type="match status" value="1"/>
</dbReference>
<comment type="similarity">
    <text evidence="5 6">Belongs to the LipB family.</text>
</comment>
<dbReference type="AlphaFoldDB" id="A0A7W9SNZ1"/>
<comment type="caution">
    <text evidence="10">The sequence shown here is derived from an EMBL/GenBank/DDBJ whole genome shotgun (WGS) entry which is preliminary data.</text>
</comment>
<dbReference type="InterPro" id="IPR000544">
    <property type="entry name" value="Octanoyltransferase"/>
</dbReference>
<feature type="binding site" evidence="5 8">
    <location>
        <begin position="158"/>
        <end position="160"/>
    </location>
    <ligand>
        <name>substrate</name>
    </ligand>
</feature>
<evidence type="ECO:0000259" key="9">
    <source>
        <dbReference type="PROSITE" id="PS51733"/>
    </source>
</evidence>
<protein>
    <recommendedName>
        <fullName evidence="5 6">Octanoyltransferase</fullName>
        <ecNumber evidence="5 6">2.3.1.181</ecNumber>
    </recommendedName>
    <alternativeName>
        <fullName evidence="5">Lipoate-protein ligase B</fullName>
    </alternativeName>
    <alternativeName>
        <fullName evidence="5">Lipoyl/octanoyl transferase</fullName>
    </alternativeName>
    <alternativeName>
        <fullName evidence="5">Octanoyl-[acyl-carrier-protein]-protein N-octanoyltransferase</fullName>
    </alternativeName>
</protein>